<comment type="caution">
    <text evidence="2">The sequence shown here is derived from an EMBL/GenBank/DDBJ whole genome shotgun (WGS) entry which is preliminary data.</text>
</comment>
<protein>
    <submittedName>
        <fullName evidence="2">Uncharacterized protein</fullName>
    </submittedName>
</protein>
<evidence type="ECO:0000313" key="2">
    <source>
        <dbReference type="EMBL" id="KAF9620718.1"/>
    </source>
</evidence>
<feature type="region of interest" description="Disordered" evidence="1">
    <location>
        <begin position="1"/>
        <end position="68"/>
    </location>
</feature>
<gene>
    <name evidence="2" type="ORF">IFM89_014018</name>
</gene>
<dbReference type="EMBL" id="JADFTS010000002">
    <property type="protein sequence ID" value="KAF9620718.1"/>
    <property type="molecule type" value="Genomic_DNA"/>
</dbReference>
<keyword evidence="3" id="KW-1185">Reference proteome</keyword>
<evidence type="ECO:0000256" key="1">
    <source>
        <dbReference type="SAM" id="MobiDB-lite"/>
    </source>
</evidence>
<dbReference type="AlphaFoldDB" id="A0A835IPY6"/>
<dbReference type="OrthoDB" id="10620156at2759"/>
<reference evidence="2 3" key="1">
    <citation type="submission" date="2020-10" db="EMBL/GenBank/DDBJ databases">
        <title>The Coptis chinensis genome and diversification of protoberbering-type alkaloids.</title>
        <authorList>
            <person name="Wang B."/>
            <person name="Shu S."/>
            <person name="Song C."/>
            <person name="Liu Y."/>
        </authorList>
    </citation>
    <scope>NUCLEOTIDE SEQUENCE [LARGE SCALE GENOMIC DNA]</scope>
    <source>
        <strain evidence="2">HL-2020</strain>
        <tissue evidence="2">Leaf</tissue>
    </source>
</reference>
<name>A0A835IPY6_9MAGN</name>
<dbReference type="Proteomes" id="UP000631114">
    <property type="component" value="Unassembled WGS sequence"/>
</dbReference>
<organism evidence="2 3">
    <name type="scientific">Coptis chinensis</name>
    <dbReference type="NCBI Taxonomy" id="261450"/>
    <lineage>
        <taxon>Eukaryota</taxon>
        <taxon>Viridiplantae</taxon>
        <taxon>Streptophyta</taxon>
        <taxon>Embryophyta</taxon>
        <taxon>Tracheophyta</taxon>
        <taxon>Spermatophyta</taxon>
        <taxon>Magnoliopsida</taxon>
        <taxon>Ranunculales</taxon>
        <taxon>Ranunculaceae</taxon>
        <taxon>Coptidoideae</taxon>
        <taxon>Coptis</taxon>
    </lineage>
</organism>
<evidence type="ECO:0000313" key="3">
    <source>
        <dbReference type="Proteomes" id="UP000631114"/>
    </source>
</evidence>
<accession>A0A835IPY6</accession>
<proteinExistence type="predicted"/>
<sequence length="154" mass="16950">MSVHPEPIVSPPIPHLVSPPLQVYTRRYPGRQPSPPDCPTSSASPGSPLATDSLLSGIEPSPIPPVPVTIDVDLPVVDRTDTPPIDVRKEKQLPALTNQCKNKFVRFEWELLQVLRQESRKRRISCEPNEFVENEESDTAIAVSTPNTMALPSA</sequence>